<keyword evidence="6" id="KW-0378">Hydrolase</keyword>
<comment type="caution">
    <text evidence="14">The sequence shown here is derived from an EMBL/GenBank/DDBJ whole genome shotgun (WGS) entry which is preliminary data.</text>
</comment>
<comment type="cofactor">
    <cofactor evidence="2">
        <name>Mg(2+)</name>
        <dbReference type="ChEBI" id="CHEBI:18420"/>
    </cofactor>
</comment>
<comment type="similarity">
    <text evidence="3">Belongs to the PP2C family.</text>
</comment>
<dbReference type="Gramene" id="TVU14328">
    <property type="protein sequence ID" value="TVU14328"/>
    <property type="gene ID" value="EJB05_37791"/>
</dbReference>
<evidence type="ECO:0000256" key="10">
    <source>
        <dbReference type="ARBA" id="ARBA00047761"/>
    </source>
</evidence>
<dbReference type="GO" id="GO:0046872">
    <property type="term" value="F:metal ion binding"/>
    <property type="evidence" value="ECO:0007669"/>
    <property type="project" value="UniProtKB-KW"/>
</dbReference>
<name>A0A5J9TU33_9POAL</name>
<dbReference type="GO" id="GO:0004722">
    <property type="term" value="F:protein serine/threonine phosphatase activity"/>
    <property type="evidence" value="ECO:0007669"/>
    <property type="project" value="UniProtKB-EC"/>
</dbReference>
<reference evidence="14 15" key="1">
    <citation type="journal article" date="2019" name="Sci. Rep.">
        <title>A high-quality genome of Eragrostis curvula grass provides insights into Poaceae evolution and supports new strategies to enhance forage quality.</title>
        <authorList>
            <person name="Carballo J."/>
            <person name="Santos B.A.C.M."/>
            <person name="Zappacosta D."/>
            <person name="Garbus I."/>
            <person name="Selva J.P."/>
            <person name="Gallo C.A."/>
            <person name="Diaz A."/>
            <person name="Albertini E."/>
            <person name="Caccamo M."/>
            <person name="Echenique V."/>
        </authorList>
    </citation>
    <scope>NUCLEOTIDE SEQUENCE [LARGE SCALE GENOMIC DNA]</scope>
    <source>
        <strain evidence="15">cv. Victoria</strain>
        <tissue evidence="14">Leaf</tissue>
    </source>
</reference>
<evidence type="ECO:0000259" key="13">
    <source>
        <dbReference type="PROSITE" id="PS51746"/>
    </source>
</evidence>
<feature type="compositionally biased region" description="Basic and acidic residues" evidence="12">
    <location>
        <begin position="440"/>
        <end position="453"/>
    </location>
</feature>
<comment type="catalytic activity">
    <reaction evidence="11">
        <text>O-phospho-L-threonyl-[protein] + H2O = L-threonyl-[protein] + phosphate</text>
        <dbReference type="Rhea" id="RHEA:47004"/>
        <dbReference type="Rhea" id="RHEA-COMP:11060"/>
        <dbReference type="Rhea" id="RHEA-COMP:11605"/>
        <dbReference type="ChEBI" id="CHEBI:15377"/>
        <dbReference type="ChEBI" id="CHEBI:30013"/>
        <dbReference type="ChEBI" id="CHEBI:43474"/>
        <dbReference type="ChEBI" id="CHEBI:61977"/>
        <dbReference type="EC" id="3.1.3.16"/>
    </reaction>
</comment>
<dbReference type="InterPro" id="IPR001932">
    <property type="entry name" value="PPM-type_phosphatase-like_dom"/>
</dbReference>
<dbReference type="FunFam" id="3.60.40.10:FF:000022">
    <property type="entry name" value="probable protein phosphatase 2C 12"/>
    <property type="match status" value="1"/>
</dbReference>
<keyword evidence="5" id="KW-0479">Metal-binding</keyword>
<evidence type="ECO:0000313" key="15">
    <source>
        <dbReference type="Proteomes" id="UP000324897"/>
    </source>
</evidence>
<dbReference type="Gene3D" id="3.60.40.10">
    <property type="entry name" value="PPM-type phosphatase domain"/>
    <property type="match status" value="1"/>
</dbReference>
<sequence length="461" mass="49158">MSAAACGVRRRPGSVALGDLLRREASAERDASGEPPAVAAGQAGRAKKGEDLALLKPACERRPGAPSTSFSAFALFDGHNGSAAAVYAKEHLLGNVLRCVPPDLTRDEWLAALPRALVAGFVKTDKDLQTKGADSNSFHAPSTLLYRHICAHSSGTTATLVVIDGFVVTVASVGDSRCVLEAEGSIHYLSADHRFDASEEEVGRVTECGGEVGRLNVVGGAEIGPLRCWPGGLCLSRSIGDQDVGEFIIPVPYVKQMKLSSAGGRLIISSDGVWDALTAEMAFNCARGLPPDAAAERIVKEAVESKGLRDDTTCIVVDIVPPEKPKCTIESPKTPGKGLGLLKSLFIRKITSDTVSLPDKEIRCEPDLVEEVFEDGCPSLSRRLNSEYPVRNMFKLFVCAICQSELQSGQGISVHEGLSKPGKLRPWDGPFLCHSCQEKKEAMEGKRQSRDSSSRNSGSSE</sequence>
<evidence type="ECO:0000256" key="1">
    <source>
        <dbReference type="ARBA" id="ARBA00001936"/>
    </source>
</evidence>
<dbReference type="InterPro" id="IPR015655">
    <property type="entry name" value="PP2C"/>
</dbReference>
<dbReference type="AlphaFoldDB" id="A0A5J9TU33"/>
<dbReference type="PANTHER" id="PTHR47992">
    <property type="entry name" value="PROTEIN PHOSPHATASE"/>
    <property type="match status" value="1"/>
</dbReference>
<dbReference type="EC" id="3.1.3.16" evidence="4"/>
<proteinExistence type="inferred from homology"/>
<organism evidence="14 15">
    <name type="scientific">Eragrostis curvula</name>
    <name type="common">weeping love grass</name>
    <dbReference type="NCBI Taxonomy" id="38414"/>
    <lineage>
        <taxon>Eukaryota</taxon>
        <taxon>Viridiplantae</taxon>
        <taxon>Streptophyta</taxon>
        <taxon>Embryophyta</taxon>
        <taxon>Tracheophyta</taxon>
        <taxon>Spermatophyta</taxon>
        <taxon>Magnoliopsida</taxon>
        <taxon>Liliopsida</taxon>
        <taxon>Poales</taxon>
        <taxon>Poaceae</taxon>
        <taxon>PACMAD clade</taxon>
        <taxon>Chloridoideae</taxon>
        <taxon>Eragrostideae</taxon>
        <taxon>Eragrostidinae</taxon>
        <taxon>Eragrostis</taxon>
    </lineage>
</organism>
<dbReference type="Proteomes" id="UP000324897">
    <property type="component" value="Unassembled WGS sequence"/>
</dbReference>
<evidence type="ECO:0000313" key="14">
    <source>
        <dbReference type="EMBL" id="TVU14328.1"/>
    </source>
</evidence>
<evidence type="ECO:0000256" key="3">
    <source>
        <dbReference type="ARBA" id="ARBA00006702"/>
    </source>
</evidence>
<gene>
    <name evidence="14" type="ORF">EJB05_37791</name>
</gene>
<comment type="cofactor">
    <cofactor evidence="1">
        <name>Mn(2+)</name>
        <dbReference type="ChEBI" id="CHEBI:29035"/>
    </cofactor>
</comment>
<protein>
    <recommendedName>
        <fullName evidence="4">protein-serine/threonine phosphatase</fullName>
        <ecNumber evidence="4">3.1.3.16</ecNumber>
    </recommendedName>
</protein>
<keyword evidence="8" id="KW-0904">Protein phosphatase</keyword>
<comment type="catalytic activity">
    <reaction evidence="10">
        <text>O-phospho-L-seryl-[protein] + H2O = L-seryl-[protein] + phosphate</text>
        <dbReference type="Rhea" id="RHEA:20629"/>
        <dbReference type="Rhea" id="RHEA-COMP:9863"/>
        <dbReference type="Rhea" id="RHEA-COMP:11604"/>
        <dbReference type="ChEBI" id="CHEBI:15377"/>
        <dbReference type="ChEBI" id="CHEBI:29999"/>
        <dbReference type="ChEBI" id="CHEBI:43474"/>
        <dbReference type="ChEBI" id="CHEBI:83421"/>
        <dbReference type="EC" id="3.1.3.16"/>
    </reaction>
</comment>
<evidence type="ECO:0000256" key="8">
    <source>
        <dbReference type="ARBA" id="ARBA00022912"/>
    </source>
</evidence>
<keyword evidence="15" id="KW-1185">Reference proteome</keyword>
<keyword evidence="9" id="KW-0464">Manganese</keyword>
<dbReference type="Pfam" id="PF00481">
    <property type="entry name" value="PP2C"/>
    <property type="match status" value="1"/>
</dbReference>
<evidence type="ECO:0000256" key="5">
    <source>
        <dbReference type="ARBA" id="ARBA00022723"/>
    </source>
</evidence>
<dbReference type="EMBL" id="RWGY01000031">
    <property type="protein sequence ID" value="TVU14328.1"/>
    <property type="molecule type" value="Genomic_DNA"/>
</dbReference>
<keyword evidence="7" id="KW-0460">Magnesium</keyword>
<dbReference type="CDD" id="cd00143">
    <property type="entry name" value="PP2Cc"/>
    <property type="match status" value="1"/>
</dbReference>
<feature type="non-terminal residue" evidence="14">
    <location>
        <position position="1"/>
    </location>
</feature>
<dbReference type="OrthoDB" id="10264738at2759"/>
<dbReference type="InterPro" id="IPR036457">
    <property type="entry name" value="PPM-type-like_dom_sf"/>
</dbReference>
<accession>A0A5J9TU33</accession>
<dbReference type="SUPFAM" id="SSF81606">
    <property type="entry name" value="PP2C-like"/>
    <property type="match status" value="1"/>
</dbReference>
<evidence type="ECO:0000256" key="11">
    <source>
        <dbReference type="ARBA" id="ARBA00048336"/>
    </source>
</evidence>
<feature type="domain" description="PPM-type phosphatase" evidence="13">
    <location>
        <begin position="35"/>
        <end position="319"/>
    </location>
</feature>
<evidence type="ECO:0000256" key="12">
    <source>
        <dbReference type="SAM" id="MobiDB-lite"/>
    </source>
</evidence>
<evidence type="ECO:0000256" key="6">
    <source>
        <dbReference type="ARBA" id="ARBA00022801"/>
    </source>
</evidence>
<evidence type="ECO:0000256" key="7">
    <source>
        <dbReference type="ARBA" id="ARBA00022842"/>
    </source>
</evidence>
<evidence type="ECO:0000256" key="9">
    <source>
        <dbReference type="ARBA" id="ARBA00023211"/>
    </source>
</evidence>
<dbReference type="PROSITE" id="PS51746">
    <property type="entry name" value="PPM_2"/>
    <property type="match status" value="1"/>
</dbReference>
<dbReference type="SMART" id="SM00332">
    <property type="entry name" value="PP2Cc"/>
    <property type="match status" value="1"/>
</dbReference>
<feature type="region of interest" description="Disordered" evidence="12">
    <location>
        <begin position="440"/>
        <end position="461"/>
    </location>
</feature>
<evidence type="ECO:0000256" key="4">
    <source>
        <dbReference type="ARBA" id="ARBA00013081"/>
    </source>
</evidence>
<evidence type="ECO:0000256" key="2">
    <source>
        <dbReference type="ARBA" id="ARBA00001946"/>
    </source>
</evidence>